<keyword evidence="2" id="KW-1185">Reference proteome</keyword>
<reference evidence="2" key="1">
    <citation type="journal article" date="2019" name="Int. J. Syst. Evol. Microbiol.">
        <title>The Global Catalogue of Microorganisms (GCM) 10K type strain sequencing project: providing services to taxonomists for standard genome sequencing and annotation.</title>
        <authorList>
            <consortium name="The Broad Institute Genomics Platform"/>
            <consortium name="The Broad Institute Genome Sequencing Center for Infectious Disease"/>
            <person name="Wu L."/>
            <person name="Ma J."/>
        </authorList>
    </citation>
    <scope>NUCLEOTIDE SEQUENCE [LARGE SCALE GENOMIC DNA]</scope>
    <source>
        <strain evidence="2">CCUG 56108</strain>
    </source>
</reference>
<name>A0ABW3X2T5_9HYPH</name>
<comment type="caution">
    <text evidence="1">The sequence shown here is derived from an EMBL/GenBank/DDBJ whole genome shotgun (WGS) entry which is preliminary data.</text>
</comment>
<accession>A0ABW3X2T5</accession>
<proteinExistence type="predicted"/>
<dbReference type="EMBL" id="JBHTND010000036">
    <property type="protein sequence ID" value="MFD1303702.1"/>
    <property type="molecule type" value="Genomic_DNA"/>
</dbReference>
<evidence type="ECO:0000313" key="1">
    <source>
        <dbReference type="EMBL" id="MFD1303702.1"/>
    </source>
</evidence>
<evidence type="ECO:0000313" key="2">
    <source>
        <dbReference type="Proteomes" id="UP001597176"/>
    </source>
</evidence>
<dbReference type="RefSeq" id="WP_238205071.1">
    <property type="nucleotide sequence ID" value="NZ_JBHTND010000036.1"/>
</dbReference>
<gene>
    <name evidence="1" type="ORF">ACFQ4G_19220</name>
</gene>
<protein>
    <submittedName>
        <fullName evidence="1">Uncharacterized protein</fullName>
    </submittedName>
</protein>
<dbReference type="Proteomes" id="UP001597176">
    <property type="component" value="Unassembled WGS sequence"/>
</dbReference>
<sequence length="77" mass="8453">MLKTLHRNWDEADVVPGHSCPVEEIDQAYLGTTQGNADLALRCAIADAMSDLLQAEHRVCEKSRLISRGYVRSGVAV</sequence>
<organism evidence="1 2">
    <name type="scientific">Methylobacterium marchantiae</name>
    <dbReference type="NCBI Taxonomy" id="600331"/>
    <lineage>
        <taxon>Bacteria</taxon>
        <taxon>Pseudomonadati</taxon>
        <taxon>Pseudomonadota</taxon>
        <taxon>Alphaproteobacteria</taxon>
        <taxon>Hyphomicrobiales</taxon>
        <taxon>Methylobacteriaceae</taxon>
        <taxon>Methylobacterium</taxon>
    </lineage>
</organism>